<gene>
    <name evidence="2" type="ORF">SAMN04489712_10822</name>
</gene>
<dbReference type="EMBL" id="FNVO01000008">
    <property type="protein sequence ID" value="SEG64417.1"/>
    <property type="molecule type" value="Genomic_DNA"/>
</dbReference>
<proteinExistence type="predicted"/>
<reference evidence="3" key="1">
    <citation type="submission" date="2016-10" db="EMBL/GenBank/DDBJ databases">
        <authorList>
            <person name="Varghese N."/>
            <person name="Submissions S."/>
        </authorList>
    </citation>
    <scope>NUCLEOTIDE SEQUENCE [LARGE SCALE GENOMIC DNA]</scope>
    <source>
        <strain evidence="3">DSM 43163</strain>
    </source>
</reference>
<evidence type="ECO:0000313" key="2">
    <source>
        <dbReference type="EMBL" id="SEG64417.1"/>
    </source>
</evidence>
<dbReference type="Proteomes" id="UP000236723">
    <property type="component" value="Unassembled WGS sequence"/>
</dbReference>
<accession>A0A1H6BVF5</accession>
<keyword evidence="3" id="KW-1185">Reference proteome</keyword>
<sequence>MSKLPQFPPNLPEVHVTGTSWRPRPMLLAVLAAFALAVTGCGGGGDGDKNGSAGAGQEGQGGQGGAYSSDGSPAPKEGAPLPKVQPVQVRPLVGRWVGAGPTKDYFVFRADGSGAWMARGRALWKGQVIPDGANKFRFSWEGRDPQQASYWGVTLESGGRKLVFGGTNQTYTKVAS</sequence>
<evidence type="ECO:0000256" key="1">
    <source>
        <dbReference type="SAM" id="MobiDB-lite"/>
    </source>
</evidence>
<protein>
    <submittedName>
        <fullName evidence="2">Uncharacterized protein</fullName>
    </submittedName>
</protein>
<evidence type="ECO:0000313" key="3">
    <source>
        <dbReference type="Proteomes" id="UP000236723"/>
    </source>
</evidence>
<feature type="compositionally biased region" description="Gly residues" evidence="1">
    <location>
        <begin position="53"/>
        <end position="65"/>
    </location>
</feature>
<feature type="region of interest" description="Disordered" evidence="1">
    <location>
        <begin position="49"/>
        <end position="85"/>
    </location>
</feature>
<name>A0A1H6BVF5_9ACTN</name>
<dbReference type="AlphaFoldDB" id="A0A1H6BVF5"/>
<organism evidence="2 3">
    <name type="scientific">Thermomonospora echinospora</name>
    <dbReference type="NCBI Taxonomy" id="1992"/>
    <lineage>
        <taxon>Bacteria</taxon>
        <taxon>Bacillati</taxon>
        <taxon>Actinomycetota</taxon>
        <taxon>Actinomycetes</taxon>
        <taxon>Streptosporangiales</taxon>
        <taxon>Thermomonosporaceae</taxon>
        <taxon>Thermomonospora</taxon>
    </lineage>
</organism>